<evidence type="ECO:0000313" key="2">
    <source>
        <dbReference type="Proteomes" id="UP000315115"/>
    </source>
</evidence>
<protein>
    <submittedName>
        <fullName evidence="1">Uncharacterized protein</fullName>
    </submittedName>
</protein>
<reference evidence="2" key="1">
    <citation type="submission" date="2019-07" db="EMBL/GenBank/DDBJ databases">
        <title>Complete Genome Sequences of Vibrion rotiferianus strain AM7.</title>
        <authorList>
            <person name="Miyazaki K."/>
            <person name="Wiseschart A."/>
            <person name="Pootanakit K."/>
            <person name="Ishimori K."/>
            <person name="Kitahara K."/>
        </authorList>
    </citation>
    <scope>NUCLEOTIDE SEQUENCE [LARGE SCALE GENOMIC DNA]</scope>
    <source>
        <strain evidence="2">AM7</strain>
    </source>
</reference>
<name>A0A510I5C7_9VIBR</name>
<dbReference type="AlphaFoldDB" id="A0A510I5C7"/>
<sequence>MIQPQVVKVLQQSHSIAQYHPKAQQDILWPCLCFSISLQARGQQSLNLFESTLLRLLADGGRDLDKINQLMGFTPEDKQSSSLAEFLSLKLQQLNLLTERLDLTAEGRDMVNRLDKSEPQVVSATVYFDLVNRCWLPMISRGDLQLTHAEIAPNGEVELIQGSVGRSKKITAIPIIDNAEKNDDIRPPTEREVIDIIRLSRQQKKKLKLIADRTGGDGFMTSSGTISVNSEAELVYLHCYAFAVASVRSFYVSNGFLSTTQDRFSRGFNDPRKEAQYPGIKVARERLNNRRKKSHQRRFMIAPKSLEKLYDSLVGAKVSNVSEQIEFENNLTEFLSRSYAELELILAECFPFSNLETCIKALHSDPIRNGHLALDIARELGFQINNDKLIKPLIKANKGSVVYLKAEQPVMTPLLVCHLLIAQIDEQQPMAKLAKEYPSLLNEIAKLRSWRNPIDHGDLVDVRDKAKPEDVEFTHQLVNKVRQILTGWTKALDGRVPDQNVPKWHQEDIRTKAHAKLEDEFGLMRTRMDDRVYQGLFDSLVLAHSIDGRGRTNALASALQHALYKSCQSLDPSDARDIELVKTQLTKMGINQLTKSNVHKVKLALNGGNATLGANFIAFWAQLTEQQQRELKRPDSLIESVDKLDKIRGHSGEILDQHEALNEIEKSVFTLIKRLMEQYCG</sequence>
<gene>
    <name evidence="1" type="ORF">VroAM7_15980</name>
</gene>
<dbReference type="EMBL" id="AP019798">
    <property type="protein sequence ID" value="BBL88945.1"/>
    <property type="molecule type" value="Genomic_DNA"/>
</dbReference>
<evidence type="ECO:0000313" key="1">
    <source>
        <dbReference type="EMBL" id="BBL88945.1"/>
    </source>
</evidence>
<dbReference type="Proteomes" id="UP000315115">
    <property type="component" value="Chromosome 1"/>
</dbReference>
<dbReference type="RefSeq" id="WP_143692536.1">
    <property type="nucleotide sequence ID" value="NZ_AP019798.1"/>
</dbReference>
<organism evidence="1 2">
    <name type="scientific">Vibrio rotiferianus</name>
    <dbReference type="NCBI Taxonomy" id="190895"/>
    <lineage>
        <taxon>Bacteria</taxon>
        <taxon>Pseudomonadati</taxon>
        <taxon>Pseudomonadota</taxon>
        <taxon>Gammaproteobacteria</taxon>
        <taxon>Vibrionales</taxon>
        <taxon>Vibrionaceae</taxon>
        <taxon>Vibrio</taxon>
    </lineage>
</organism>
<proteinExistence type="predicted"/>
<accession>A0A510I5C7</accession>